<protein>
    <submittedName>
        <fullName evidence="1">Uncharacterized protein</fullName>
    </submittedName>
</protein>
<evidence type="ECO:0000313" key="1">
    <source>
        <dbReference type="EMBL" id="TDE34152.1"/>
    </source>
</evidence>
<dbReference type="Proteomes" id="UP000294662">
    <property type="component" value="Unassembled WGS sequence"/>
</dbReference>
<dbReference type="AlphaFoldDB" id="A0A4R5EIJ8"/>
<dbReference type="RefSeq" id="WP_132831432.1">
    <property type="nucleotide sequence ID" value="NZ_SMFP01000022.1"/>
</dbReference>
<dbReference type="EMBL" id="SMFP01000022">
    <property type="protein sequence ID" value="TDE34152.1"/>
    <property type="molecule type" value="Genomic_DNA"/>
</dbReference>
<proteinExistence type="predicted"/>
<gene>
    <name evidence="1" type="ORF">E1B25_20395</name>
</gene>
<name>A0A4R5EIJ8_9RHOB</name>
<reference evidence="1 2" key="1">
    <citation type="submission" date="2019-03" db="EMBL/GenBank/DDBJ databases">
        <authorList>
            <person name="Zhang S."/>
        </authorList>
    </citation>
    <scope>NUCLEOTIDE SEQUENCE [LARGE SCALE GENOMIC DNA]</scope>
    <source>
        <strain evidence="1 2">S4J41</strain>
    </source>
</reference>
<comment type="caution">
    <text evidence="1">The sequence shown here is derived from an EMBL/GenBank/DDBJ whole genome shotgun (WGS) entry which is preliminary data.</text>
</comment>
<keyword evidence="2" id="KW-1185">Reference proteome</keyword>
<evidence type="ECO:0000313" key="2">
    <source>
        <dbReference type="Proteomes" id="UP000294662"/>
    </source>
</evidence>
<accession>A0A4R5EIJ8</accession>
<dbReference type="OrthoDB" id="7864039at2"/>
<organism evidence="1 2">
    <name type="scientific">Antarcticimicrobium sediminis</name>
    <dbReference type="NCBI Taxonomy" id="2546227"/>
    <lineage>
        <taxon>Bacteria</taxon>
        <taxon>Pseudomonadati</taxon>
        <taxon>Pseudomonadota</taxon>
        <taxon>Alphaproteobacteria</taxon>
        <taxon>Rhodobacterales</taxon>
        <taxon>Paracoccaceae</taxon>
        <taxon>Antarcticimicrobium</taxon>
    </lineage>
</organism>
<sequence>MDVLHNRLHAFLLNLECLDVAGQRDAVYSEVMETFGRFDPPAGDRSHRWDLDLHGVQGCGASEEEAIANWKRLARAQCKLDAEDDGFITVHPELRQKGAA</sequence>